<dbReference type="Pfam" id="PF18715">
    <property type="entry name" value="Phage_spike"/>
    <property type="match status" value="1"/>
</dbReference>
<evidence type="ECO:0000259" key="3">
    <source>
        <dbReference type="Pfam" id="PF18715"/>
    </source>
</evidence>
<dbReference type="OrthoDB" id="9802994at2"/>
<evidence type="ECO:0000259" key="2">
    <source>
        <dbReference type="Pfam" id="PF06890"/>
    </source>
</evidence>
<dbReference type="EMBL" id="LFBU01000002">
    <property type="protein sequence ID" value="KMQ72829.1"/>
    <property type="molecule type" value="Genomic_DNA"/>
</dbReference>
<dbReference type="NCBIfam" id="TIGR01644">
    <property type="entry name" value="phage_P2_V"/>
    <property type="match status" value="1"/>
</dbReference>
<dbReference type="Pfam" id="PF06890">
    <property type="entry name" value="Phage_Mu_Gp45"/>
    <property type="match status" value="1"/>
</dbReference>
<gene>
    <name evidence="5" type="ORF">Msub_10014</name>
    <name evidence="6" type="ORF">Msub_11522</name>
    <name evidence="4" type="ORF">Msub_20023</name>
</gene>
<dbReference type="EMBL" id="LFBU01000001">
    <property type="protein sequence ID" value="KMQ75320.1"/>
    <property type="molecule type" value="Genomic_DNA"/>
</dbReference>
<evidence type="ECO:0000313" key="6">
    <source>
        <dbReference type="EMBL" id="KMQ75320.1"/>
    </source>
</evidence>
<dbReference type="STRING" id="1658765.Msub_10014"/>
<feature type="domain" description="Phage spike trimer" evidence="3">
    <location>
        <begin position="130"/>
        <end position="174"/>
    </location>
</feature>
<evidence type="ECO:0000313" key="7">
    <source>
        <dbReference type="Proteomes" id="UP000036102"/>
    </source>
</evidence>
<dbReference type="EMBL" id="LFBU01000001">
    <property type="protein sequence ID" value="KMQ73853.1"/>
    <property type="molecule type" value="Genomic_DNA"/>
</dbReference>
<evidence type="ECO:0000256" key="1">
    <source>
        <dbReference type="SAM" id="MobiDB-lite"/>
    </source>
</evidence>
<dbReference type="Gene3D" id="6.20.150.10">
    <property type="match status" value="1"/>
</dbReference>
<evidence type="ECO:0000313" key="5">
    <source>
        <dbReference type="EMBL" id="KMQ73853.1"/>
    </source>
</evidence>
<reference evidence="4 7" key="1">
    <citation type="submission" date="2015-06" db="EMBL/GenBank/DDBJ databases">
        <title>Marinobacter subterrani, a genetically tractable neutrophilic iron-oxidizing strain isolated from the Soudan Iron Mine.</title>
        <authorList>
            <person name="Bonis B.M."/>
            <person name="Gralnick J.A."/>
        </authorList>
    </citation>
    <scope>NUCLEOTIDE SEQUENCE [LARGE SCALE GENOMIC DNA]</scope>
    <source>
        <strain evidence="4 7">JG233</strain>
    </source>
</reference>
<feature type="compositionally biased region" description="Polar residues" evidence="1">
    <location>
        <begin position="186"/>
        <end position="209"/>
    </location>
</feature>
<dbReference type="AlphaFoldDB" id="A0A0J7J4A6"/>
<sequence length="209" mass="22355">MVNAREAYKLLSPLWRRLRLLISRGVVGRTESSAGLQRLQMSLLKGETRNLEHMEPYGFTARPLKGAETIAAAVGGARGHLVALVASDRRYRRKGLAEGEVALYTDEGDELVFARGRVVRLNAGNAVEVTAPEVRVIASTSVTLDTPLTTATGNLVVEQNINAGGNMVAAGQVQDGVGTMSDMRGTYNSHTHNENDNGGPTDSPNQGMI</sequence>
<dbReference type="InterPro" id="IPR013046">
    <property type="entry name" value="GpV/Gp45"/>
</dbReference>
<organism evidence="4 7">
    <name type="scientific">Marinobacter subterrani</name>
    <dbReference type="NCBI Taxonomy" id="1658765"/>
    <lineage>
        <taxon>Bacteria</taxon>
        <taxon>Pseudomonadati</taxon>
        <taxon>Pseudomonadota</taxon>
        <taxon>Gammaproteobacteria</taxon>
        <taxon>Pseudomonadales</taxon>
        <taxon>Marinobacteraceae</taxon>
        <taxon>Marinobacter</taxon>
    </lineage>
</organism>
<feature type="domain" description="Bacteriophage Mu Gp45 N-terminal" evidence="2">
    <location>
        <begin position="24"/>
        <end position="90"/>
    </location>
</feature>
<accession>A0A0J7J4A6</accession>
<protein>
    <submittedName>
        <fullName evidence="4">Phage baseplate assembly protein V</fullName>
    </submittedName>
</protein>
<keyword evidence="7" id="KW-1185">Reference proteome</keyword>
<dbReference type="Proteomes" id="UP000036102">
    <property type="component" value="Unassembled WGS sequence"/>
</dbReference>
<dbReference type="PIRSF" id="PIRSF012337">
    <property type="entry name" value="gp45"/>
    <property type="match status" value="1"/>
</dbReference>
<dbReference type="InterPro" id="IPR053861">
    <property type="entry name" value="Phage_Mu_Gp45_N"/>
</dbReference>
<dbReference type="InterPro" id="IPR014462">
    <property type="entry name" value="Phage_Mu_Gp45"/>
</dbReference>
<comment type="caution">
    <text evidence="4">The sequence shown here is derived from an EMBL/GenBank/DDBJ whole genome shotgun (WGS) entry which is preliminary data.</text>
</comment>
<evidence type="ECO:0000313" key="4">
    <source>
        <dbReference type="EMBL" id="KMQ72829.1"/>
    </source>
</evidence>
<dbReference type="RefSeq" id="WP_048494139.1">
    <property type="nucleotide sequence ID" value="NZ_LFBU01000001.1"/>
</dbReference>
<dbReference type="PATRIC" id="fig|1658765.3.peg.14"/>
<proteinExistence type="predicted"/>
<name>A0A0J7J4A6_9GAMM</name>
<feature type="region of interest" description="Disordered" evidence="1">
    <location>
        <begin position="181"/>
        <end position="209"/>
    </location>
</feature>
<dbReference type="InterPro" id="IPR040629">
    <property type="entry name" value="Phage_spike"/>
</dbReference>